<evidence type="ECO:0000313" key="1">
    <source>
        <dbReference type="EMBL" id="KAE9382295.1"/>
    </source>
</evidence>
<proteinExistence type="predicted"/>
<name>A0A6A4GA09_9AGAR</name>
<reference evidence="1" key="1">
    <citation type="journal article" date="2019" name="Environ. Microbiol.">
        <title>Fungal ecological strategies reflected in gene transcription - a case study of two litter decomposers.</title>
        <authorList>
            <person name="Barbi F."/>
            <person name="Kohler A."/>
            <person name="Barry K."/>
            <person name="Baskaran P."/>
            <person name="Daum C."/>
            <person name="Fauchery L."/>
            <person name="Ihrmark K."/>
            <person name="Kuo A."/>
            <person name="LaButti K."/>
            <person name="Lipzen A."/>
            <person name="Morin E."/>
            <person name="Grigoriev I.V."/>
            <person name="Henrissat B."/>
            <person name="Lindahl B."/>
            <person name="Martin F."/>
        </authorList>
    </citation>
    <scope>NUCLEOTIDE SEQUENCE</scope>
    <source>
        <strain evidence="1">JB14</strain>
    </source>
</reference>
<dbReference type="OrthoDB" id="2338662at2759"/>
<organism evidence="1 2">
    <name type="scientific">Gymnopus androsaceus JB14</name>
    <dbReference type="NCBI Taxonomy" id="1447944"/>
    <lineage>
        <taxon>Eukaryota</taxon>
        <taxon>Fungi</taxon>
        <taxon>Dikarya</taxon>
        <taxon>Basidiomycota</taxon>
        <taxon>Agaricomycotina</taxon>
        <taxon>Agaricomycetes</taxon>
        <taxon>Agaricomycetidae</taxon>
        <taxon>Agaricales</taxon>
        <taxon>Marasmiineae</taxon>
        <taxon>Omphalotaceae</taxon>
        <taxon>Gymnopus</taxon>
    </lineage>
</organism>
<protein>
    <submittedName>
        <fullName evidence="1">Uncharacterized protein</fullName>
    </submittedName>
</protein>
<keyword evidence="2" id="KW-1185">Reference proteome</keyword>
<dbReference type="AlphaFoldDB" id="A0A6A4GA09"/>
<evidence type="ECO:0000313" key="2">
    <source>
        <dbReference type="Proteomes" id="UP000799118"/>
    </source>
</evidence>
<gene>
    <name evidence="1" type="ORF">BT96DRAFT_1010937</name>
</gene>
<dbReference type="EMBL" id="ML771837">
    <property type="protein sequence ID" value="KAE9382295.1"/>
    <property type="molecule type" value="Genomic_DNA"/>
</dbReference>
<sequence>MYASELTVLHSLTLAHSSYWTREPTGEEWVVEAILGINYGGQVGVENSASGLALALTSRPSNMSAFILNPSSTFKQVTTSSGIDTGLWTLDGKTLLLAANMNYEDTTLEAAELGLGSKGFGNGLTEVFCSGNCSVGDESVVLGSVGSVSEHESFVLY</sequence>
<accession>A0A6A4GA09</accession>
<dbReference type="Proteomes" id="UP000799118">
    <property type="component" value="Unassembled WGS sequence"/>
</dbReference>